<dbReference type="Gene3D" id="3.40.120.10">
    <property type="entry name" value="Alpha-D-Glucose-1,6-Bisphosphate, subunit A, domain 3"/>
    <property type="match status" value="3"/>
</dbReference>
<dbReference type="PANTHER" id="PTHR45745:SF1">
    <property type="entry name" value="PHOSPHOGLUCOMUTASE 2B-RELATED"/>
    <property type="match status" value="1"/>
</dbReference>
<dbReference type="Pfam" id="PF02879">
    <property type="entry name" value="PGM_PMM_II"/>
    <property type="match status" value="1"/>
</dbReference>
<dbReference type="Pfam" id="PF02880">
    <property type="entry name" value="PGM_PMM_III"/>
    <property type="match status" value="1"/>
</dbReference>
<dbReference type="InterPro" id="IPR016055">
    <property type="entry name" value="A-D-PHexomutase_a/b/a-I/II/III"/>
</dbReference>
<evidence type="ECO:0000256" key="7">
    <source>
        <dbReference type="RuleBase" id="RU004326"/>
    </source>
</evidence>
<evidence type="ECO:0000256" key="4">
    <source>
        <dbReference type="ARBA" id="ARBA00022723"/>
    </source>
</evidence>
<dbReference type="InterPro" id="IPR016066">
    <property type="entry name" value="A-D-PHexomutase_CS"/>
</dbReference>
<evidence type="ECO:0000256" key="1">
    <source>
        <dbReference type="ARBA" id="ARBA00001946"/>
    </source>
</evidence>
<dbReference type="Proteomes" id="UP001183648">
    <property type="component" value="Unassembled WGS sequence"/>
</dbReference>
<comment type="caution">
    <text evidence="12">The sequence shown here is derived from an EMBL/GenBank/DDBJ whole genome shotgun (WGS) entry which is preliminary data.</text>
</comment>
<dbReference type="PANTHER" id="PTHR45745">
    <property type="entry name" value="PHOSPHOMANNOMUTASE 45A"/>
    <property type="match status" value="1"/>
</dbReference>
<organism evidence="12 13">
    <name type="scientific">Nocardioides marmoribigeumensis</name>
    <dbReference type="NCBI Taxonomy" id="433649"/>
    <lineage>
        <taxon>Bacteria</taxon>
        <taxon>Bacillati</taxon>
        <taxon>Actinomycetota</taxon>
        <taxon>Actinomycetes</taxon>
        <taxon>Propionibacteriales</taxon>
        <taxon>Nocardioidaceae</taxon>
        <taxon>Nocardioides</taxon>
    </lineage>
</organism>
<reference evidence="12 13" key="1">
    <citation type="submission" date="2023-07" db="EMBL/GenBank/DDBJ databases">
        <title>Sequencing the genomes of 1000 actinobacteria strains.</title>
        <authorList>
            <person name="Klenk H.-P."/>
        </authorList>
    </citation>
    <scope>NUCLEOTIDE SEQUENCE [LARGE SCALE GENOMIC DNA]</scope>
    <source>
        <strain evidence="12 13">DSM 19426</strain>
    </source>
</reference>
<dbReference type="InterPro" id="IPR005845">
    <property type="entry name" value="A-D-PHexomutase_a/b/a-II"/>
</dbReference>
<evidence type="ECO:0000259" key="8">
    <source>
        <dbReference type="Pfam" id="PF00408"/>
    </source>
</evidence>
<dbReference type="Gene3D" id="3.30.310.50">
    <property type="entry name" value="Alpha-D-phosphohexomutase, C-terminal domain"/>
    <property type="match status" value="1"/>
</dbReference>
<dbReference type="RefSeq" id="WP_310304980.1">
    <property type="nucleotide sequence ID" value="NZ_BAAAPS010000005.1"/>
</dbReference>
<keyword evidence="3" id="KW-0597">Phosphoprotein</keyword>
<dbReference type="SUPFAM" id="SSF55957">
    <property type="entry name" value="Phosphoglucomutase, C-terminal domain"/>
    <property type="match status" value="1"/>
</dbReference>
<evidence type="ECO:0000256" key="6">
    <source>
        <dbReference type="ARBA" id="ARBA00023235"/>
    </source>
</evidence>
<feature type="domain" description="Alpha-D-phosphohexomutase C-terminal" evidence="8">
    <location>
        <begin position="468"/>
        <end position="514"/>
    </location>
</feature>
<feature type="domain" description="Alpha-D-phosphohexomutase alpha/beta/alpha" evidence="11">
    <location>
        <begin position="319"/>
        <end position="423"/>
    </location>
</feature>
<keyword evidence="4 7" id="KW-0479">Metal-binding</keyword>
<evidence type="ECO:0000256" key="2">
    <source>
        <dbReference type="ARBA" id="ARBA00010231"/>
    </source>
</evidence>
<keyword evidence="5 7" id="KW-0460">Magnesium</keyword>
<evidence type="ECO:0000313" key="13">
    <source>
        <dbReference type="Proteomes" id="UP001183648"/>
    </source>
</evidence>
<sequence>MSPDLLDRARAWAAEDPDPQTRAELEDLLSRAESDESALADLAERFSGTLEFGTAGLRGALGAGPMRMNRVVVTRAAAGLAAYLKDQGAGSDASVVIGYDARHHSDVFADDTAEVVTGAGLRALVLPRPLPTPLLAFAIRHLGSVAGVMVTASHNPPQDNGYKVYLGDGSQIVPPADHEIATRIAAVGPVGDVPRGSQGQVLGEEVREAYLDALAALPGDGPREVSWVYTPMHGVGGDTVVEVAGRAGFPPPAVVEQQAEPDPDFPTVSFPNPEEPGAMDLAIALAEQRGADVLVANDPDADRCAVGVVGPGGWRMLRGDEVGALLGDHLLRQGVEGTYAASIVSSSLLGKLAAAAGQPYEETLTGFKWIGRVEGLAYGYEEALGYCVAPGLVRDKDGVSALLLVLELAAALKAEGRTLLDRLDEIALAHGVHATDQLSVRVSDLSLIEAAMTRLRASTPQVLGGLGVLQVDDLSQGGPLPPTEGLRFTLAEGARVVVRPSGTEPKLKCYLEAVVPVGDDQEPAEALSAARLVAAQRLDAIRVDLAEAAGVSPG</sequence>
<keyword evidence="13" id="KW-1185">Reference proteome</keyword>
<comment type="similarity">
    <text evidence="2 7">Belongs to the phosphohexose mutase family.</text>
</comment>
<evidence type="ECO:0000256" key="5">
    <source>
        <dbReference type="ARBA" id="ARBA00022842"/>
    </source>
</evidence>
<evidence type="ECO:0000259" key="10">
    <source>
        <dbReference type="Pfam" id="PF02879"/>
    </source>
</evidence>
<gene>
    <name evidence="12" type="ORF">J2S63_003526</name>
</gene>
<dbReference type="GO" id="GO:0004615">
    <property type="term" value="F:phosphomannomutase activity"/>
    <property type="evidence" value="ECO:0007669"/>
    <property type="project" value="UniProtKB-EC"/>
</dbReference>
<evidence type="ECO:0000259" key="11">
    <source>
        <dbReference type="Pfam" id="PF02880"/>
    </source>
</evidence>
<protein>
    <submittedName>
        <fullName evidence="12">Phosphomannomutase</fullName>
        <ecNumber evidence="12">5.4.2.8</ecNumber>
    </submittedName>
</protein>
<comment type="cofactor">
    <cofactor evidence="1">
        <name>Mg(2+)</name>
        <dbReference type="ChEBI" id="CHEBI:18420"/>
    </cofactor>
</comment>
<evidence type="ECO:0000259" key="9">
    <source>
        <dbReference type="Pfam" id="PF02878"/>
    </source>
</evidence>
<evidence type="ECO:0000256" key="3">
    <source>
        <dbReference type="ARBA" id="ARBA00022553"/>
    </source>
</evidence>
<dbReference type="InterPro" id="IPR005846">
    <property type="entry name" value="A-D-PHexomutase_a/b/a-III"/>
</dbReference>
<dbReference type="CDD" id="cd05799">
    <property type="entry name" value="PGM2"/>
    <property type="match status" value="1"/>
</dbReference>
<dbReference type="PRINTS" id="PR00509">
    <property type="entry name" value="PGMPMM"/>
</dbReference>
<evidence type="ECO:0000313" key="12">
    <source>
        <dbReference type="EMBL" id="MDR7363973.1"/>
    </source>
</evidence>
<dbReference type="Pfam" id="PF02878">
    <property type="entry name" value="PGM_PMM_I"/>
    <property type="match status" value="1"/>
</dbReference>
<name>A0ABU2BZY6_9ACTN</name>
<dbReference type="InterPro" id="IPR036900">
    <property type="entry name" value="A-D-PHexomutase_C_sf"/>
</dbReference>
<keyword evidence="6 12" id="KW-0413">Isomerase</keyword>
<dbReference type="InterPro" id="IPR005844">
    <property type="entry name" value="A-D-PHexomutase_a/b/a-I"/>
</dbReference>
<dbReference type="EMBL" id="JAVDYG010000001">
    <property type="protein sequence ID" value="MDR7363973.1"/>
    <property type="molecule type" value="Genomic_DNA"/>
</dbReference>
<dbReference type="InterPro" id="IPR005843">
    <property type="entry name" value="A-D-PHexomutase_C"/>
</dbReference>
<dbReference type="EC" id="5.4.2.8" evidence="12"/>
<feature type="domain" description="Alpha-D-phosphohexomutase alpha/beta/alpha" evidence="9">
    <location>
        <begin position="51"/>
        <end position="186"/>
    </location>
</feature>
<dbReference type="Pfam" id="PF00408">
    <property type="entry name" value="PGM_PMM_IV"/>
    <property type="match status" value="1"/>
</dbReference>
<dbReference type="InterPro" id="IPR005841">
    <property type="entry name" value="Alpha-D-phosphohexomutase_SF"/>
</dbReference>
<dbReference type="PROSITE" id="PS00710">
    <property type="entry name" value="PGM_PMM"/>
    <property type="match status" value="1"/>
</dbReference>
<accession>A0ABU2BZY6</accession>
<feature type="domain" description="Alpha-D-phosphohexomutase alpha/beta/alpha" evidence="10">
    <location>
        <begin position="209"/>
        <end position="306"/>
    </location>
</feature>
<dbReference type="SUPFAM" id="SSF53738">
    <property type="entry name" value="Phosphoglucomutase, first 3 domains"/>
    <property type="match status" value="3"/>
</dbReference>
<proteinExistence type="inferred from homology"/>